<name>A0A0C4EBG3_MAGP6</name>
<evidence type="ECO:0000313" key="2">
    <source>
        <dbReference type="EMBL" id="KLU91492.1"/>
    </source>
</evidence>
<protein>
    <submittedName>
        <fullName evidence="2 3">Uncharacterized protein</fullName>
    </submittedName>
</protein>
<reference evidence="2" key="3">
    <citation type="submission" date="2011-03" db="EMBL/GenBank/DDBJ databases">
        <title>Annotation of Magnaporthe poae ATCC 64411.</title>
        <authorList>
            <person name="Ma L.-J."/>
            <person name="Dead R."/>
            <person name="Young S.K."/>
            <person name="Zeng Q."/>
            <person name="Gargeya S."/>
            <person name="Fitzgerald M."/>
            <person name="Haas B."/>
            <person name="Abouelleil A."/>
            <person name="Alvarado L."/>
            <person name="Arachchi H.M."/>
            <person name="Berlin A."/>
            <person name="Brown A."/>
            <person name="Chapman S.B."/>
            <person name="Chen Z."/>
            <person name="Dunbar C."/>
            <person name="Freedman E."/>
            <person name="Gearin G."/>
            <person name="Gellesch M."/>
            <person name="Goldberg J."/>
            <person name="Griggs A."/>
            <person name="Gujja S."/>
            <person name="Heiman D."/>
            <person name="Howarth C."/>
            <person name="Larson L."/>
            <person name="Lui A."/>
            <person name="MacDonald P.J.P."/>
            <person name="Mehta T."/>
            <person name="Montmayeur A."/>
            <person name="Murphy C."/>
            <person name="Neiman D."/>
            <person name="Pearson M."/>
            <person name="Priest M."/>
            <person name="Roberts A."/>
            <person name="Saif S."/>
            <person name="Shea T."/>
            <person name="Shenoy N."/>
            <person name="Sisk P."/>
            <person name="Stolte C."/>
            <person name="Sykes S."/>
            <person name="Yandava C."/>
            <person name="Wortman J."/>
            <person name="Nusbaum C."/>
            <person name="Birren B."/>
        </authorList>
    </citation>
    <scope>NUCLEOTIDE SEQUENCE</scope>
    <source>
        <strain evidence="2">ATCC 64411</strain>
    </source>
</reference>
<keyword evidence="4" id="KW-1185">Reference proteome</keyword>
<dbReference type="EnsemblFungi" id="MAPG_10010T0">
    <property type="protein sequence ID" value="MAPG_10010T0"/>
    <property type="gene ID" value="MAPG_10010"/>
</dbReference>
<dbReference type="EMBL" id="GL876977">
    <property type="protein sequence ID" value="KLU91492.1"/>
    <property type="molecule type" value="Genomic_DNA"/>
</dbReference>
<gene>
    <name evidence="2" type="ORF">MAPG_10010</name>
</gene>
<reference evidence="4" key="1">
    <citation type="submission" date="2010-05" db="EMBL/GenBank/DDBJ databases">
        <title>The genome sequence of Magnaporthe poae strain ATCC 64411.</title>
        <authorList>
            <person name="Ma L.-J."/>
            <person name="Dead R."/>
            <person name="Young S."/>
            <person name="Zeng Q."/>
            <person name="Koehrsen M."/>
            <person name="Alvarado L."/>
            <person name="Berlin A."/>
            <person name="Chapman S.B."/>
            <person name="Chen Z."/>
            <person name="Freedman E."/>
            <person name="Gellesch M."/>
            <person name="Goldberg J."/>
            <person name="Griggs A."/>
            <person name="Gujja S."/>
            <person name="Heilman E.R."/>
            <person name="Heiman D."/>
            <person name="Hepburn T."/>
            <person name="Howarth C."/>
            <person name="Jen D."/>
            <person name="Larson L."/>
            <person name="Mehta T."/>
            <person name="Neiman D."/>
            <person name="Pearson M."/>
            <person name="Roberts A."/>
            <person name="Saif S."/>
            <person name="Shea T."/>
            <person name="Shenoy N."/>
            <person name="Sisk P."/>
            <person name="Stolte C."/>
            <person name="Sykes S."/>
            <person name="Walk T."/>
            <person name="White J."/>
            <person name="Yandava C."/>
            <person name="Haas B."/>
            <person name="Nusbaum C."/>
            <person name="Birren B."/>
        </authorList>
    </citation>
    <scope>NUCLEOTIDE SEQUENCE [LARGE SCALE GENOMIC DNA]</scope>
    <source>
        <strain evidence="4">ATCC 64411 / 73-15</strain>
    </source>
</reference>
<reference evidence="3" key="4">
    <citation type="journal article" date="2015" name="G3 (Bethesda)">
        <title>Genome sequences of three phytopathogenic species of the Magnaporthaceae family of fungi.</title>
        <authorList>
            <person name="Okagaki L.H."/>
            <person name="Nunes C.C."/>
            <person name="Sailsbery J."/>
            <person name="Clay B."/>
            <person name="Brown D."/>
            <person name="John T."/>
            <person name="Oh Y."/>
            <person name="Young N."/>
            <person name="Fitzgerald M."/>
            <person name="Haas B.J."/>
            <person name="Zeng Q."/>
            <person name="Young S."/>
            <person name="Adiconis X."/>
            <person name="Fan L."/>
            <person name="Levin J.Z."/>
            <person name="Mitchell T.K."/>
            <person name="Okubara P.A."/>
            <person name="Farman M.L."/>
            <person name="Kohn L.M."/>
            <person name="Birren B."/>
            <person name="Ma L.-J."/>
            <person name="Dean R.A."/>
        </authorList>
    </citation>
    <scope>NUCLEOTIDE SEQUENCE</scope>
    <source>
        <strain evidence="3">ATCC 64411 / 73-15</strain>
    </source>
</reference>
<dbReference type="VEuPathDB" id="FungiDB:MAPG_10010"/>
<evidence type="ECO:0000256" key="1">
    <source>
        <dbReference type="SAM" id="MobiDB-lite"/>
    </source>
</evidence>
<evidence type="ECO:0000313" key="4">
    <source>
        <dbReference type="Proteomes" id="UP000011715"/>
    </source>
</evidence>
<feature type="compositionally biased region" description="Polar residues" evidence="1">
    <location>
        <begin position="309"/>
        <end position="321"/>
    </location>
</feature>
<dbReference type="EMBL" id="ADBL01002567">
    <property type="status" value="NOT_ANNOTATED_CDS"/>
    <property type="molecule type" value="Genomic_DNA"/>
</dbReference>
<reference evidence="3" key="5">
    <citation type="submission" date="2015-06" db="UniProtKB">
        <authorList>
            <consortium name="EnsemblFungi"/>
        </authorList>
    </citation>
    <scope>IDENTIFICATION</scope>
    <source>
        <strain evidence="3">ATCC 64411</strain>
    </source>
</reference>
<feature type="compositionally biased region" description="Basic and acidic residues" evidence="1">
    <location>
        <begin position="373"/>
        <end position="382"/>
    </location>
</feature>
<feature type="region of interest" description="Disordered" evidence="1">
    <location>
        <begin position="373"/>
        <end position="408"/>
    </location>
</feature>
<proteinExistence type="predicted"/>
<organism evidence="3 4">
    <name type="scientific">Magnaporthiopsis poae (strain ATCC 64411 / 73-15)</name>
    <name type="common">Kentucky bluegrass fungus</name>
    <name type="synonym">Magnaporthe poae</name>
    <dbReference type="NCBI Taxonomy" id="644358"/>
    <lineage>
        <taxon>Eukaryota</taxon>
        <taxon>Fungi</taxon>
        <taxon>Dikarya</taxon>
        <taxon>Ascomycota</taxon>
        <taxon>Pezizomycotina</taxon>
        <taxon>Sordariomycetes</taxon>
        <taxon>Sordariomycetidae</taxon>
        <taxon>Magnaporthales</taxon>
        <taxon>Magnaporthaceae</taxon>
        <taxon>Magnaporthiopsis</taxon>
    </lineage>
</organism>
<accession>A0A0C4EBG3</accession>
<reference evidence="2" key="2">
    <citation type="submission" date="2010-05" db="EMBL/GenBank/DDBJ databases">
        <title>The Genome Sequence of Magnaporthe poae strain ATCC 64411.</title>
        <authorList>
            <consortium name="The Broad Institute Genome Sequencing Platform"/>
            <consortium name="Broad Institute Genome Sequencing Center for Infectious Disease"/>
            <person name="Ma L.-J."/>
            <person name="Dead R."/>
            <person name="Young S."/>
            <person name="Zeng Q."/>
            <person name="Koehrsen M."/>
            <person name="Alvarado L."/>
            <person name="Berlin A."/>
            <person name="Chapman S.B."/>
            <person name="Chen Z."/>
            <person name="Freedman E."/>
            <person name="Gellesch M."/>
            <person name="Goldberg J."/>
            <person name="Griggs A."/>
            <person name="Gujja S."/>
            <person name="Heilman E.R."/>
            <person name="Heiman D."/>
            <person name="Hepburn T."/>
            <person name="Howarth C."/>
            <person name="Jen D."/>
            <person name="Larson L."/>
            <person name="Mehta T."/>
            <person name="Neiman D."/>
            <person name="Pearson M."/>
            <person name="Roberts A."/>
            <person name="Saif S."/>
            <person name="Shea T."/>
            <person name="Shenoy N."/>
            <person name="Sisk P."/>
            <person name="Stolte C."/>
            <person name="Sykes S."/>
            <person name="Walk T."/>
            <person name="White J."/>
            <person name="Yandava C."/>
            <person name="Haas B."/>
            <person name="Nusbaum C."/>
            <person name="Birren B."/>
        </authorList>
    </citation>
    <scope>NUCLEOTIDE SEQUENCE</scope>
    <source>
        <strain evidence="2">ATCC 64411</strain>
    </source>
</reference>
<feature type="compositionally biased region" description="Polar residues" evidence="1">
    <location>
        <begin position="329"/>
        <end position="341"/>
    </location>
</feature>
<evidence type="ECO:0000313" key="3">
    <source>
        <dbReference type="EnsemblFungi" id="MAPG_10010T0"/>
    </source>
</evidence>
<dbReference type="AlphaFoldDB" id="A0A0C4EBG3"/>
<feature type="region of interest" description="Disordered" evidence="1">
    <location>
        <begin position="302"/>
        <end position="341"/>
    </location>
</feature>
<sequence length="408" mass="45516">MLRRVCKVGRWDFDRSFKTWSRPNTAWRPLVAGAPSVPRCTKYLIYMIFEYAGEMMPFCLFSYKYEDVNYGAIQGPETPKKHIDRLRAGAWSPTVHSRIGLQSLGHPLAEVDGAFPTFSDSPEKWLDGFHFTPYRRGNAKSMSVERALRSRRGHPRMLVVTHSSASTPFSLSLELGQLGGGPVWVLDFFQGIWHFTPVVRFDFSIMSRMKSAQMYFRKSSRLASGQSTPRRPWFSQSACRGARPCRDGTAAREPMHWRDHDSTDACDVMRRPRRQHGLEWHKSPAGPATVGGGVAAGCAGSRGPAASALNASDSESASLSTMRRDTPENSRYTCSPAPNTRPQAVHCQQENGYYGADAESHHLIDAVEPVPERRERLAEVEGRQPPITGLPNGMTESQNQASPHHDGV</sequence>
<dbReference type="Proteomes" id="UP000011715">
    <property type="component" value="Unassembled WGS sequence"/>
</dbReference>